<evidence type="ECO:0000256" key="5">
    <source>
        <dbReference type="ARBA" id="ARBA00022694"/>
    </source>
</evidence>
<feature type="non-terminal residue" evidence="12">
    <location>
        <position position="394"/>
    </location>
</feature>
<protein>
    <recommendedName>
        <fullName evidence="4">ribonuclease Z</fullName>
        <ecNumber evidence="4">3.1.26.11</ecNumber>
    </recommendedName>
</protein>
<evidence type="ECO:0000256" key="7">
    <source>
        <dbReference type="ARBA" id="ARBA00022723"/>
    </source>
</evidence>
<dbReference type="GO" id="GO:0042781">
    <property type="term" value="F:3'-tRNA processing endoribonuclease activity"/>
    <property type="evidence" value="ECO:0007669"/>
    <property type="project" value="UniProtKB-EC"/>
</dbReference>
<comment type="caution">
    <text evidence="12">The sequence shown here is derived from an EMBL/GenBank/DDBJ whole genome shotgun (WGS) entry which is preliminary data.</text>
</comment>
<accession>A0A0M0JU26</accession>
<sequence>MSMSRATLLGTGDDGTTPCVLLEDGKRRLLINASEGLQRLSFEHALRLHRDLDAVLLSSLAPTAVAGLPGLLLLMGDAGVASVHVLGPIGTASLVRSFSAFVQPRTHILVSELTGDEVISWRGHTDIFGLPLERGAAHEAQACAAGRWITANGGCFPHRTGLLPRLADERMLPVKRRRDDAAVDEVARELIDANEEEESEDDSSDEDGTSSDASNDTSSSSAGAAAAPPANTSAAVDEVDEAALFEQMVGSSTLSALLIRRARADPALRQRLLAQWLGARVALSTAPRPPETSTARGAEMSTARGAEMSTARGAEMSTSEGLGHDGSAEMSARAEEGRGRAGVSQGAGKLAAASHTPAHREQAPPCEDIFIHREQTVKTPPAIELIKLPWAASR</sequence>
<evidence type="ECO:0000256" key="1">
    <source>
        <dbReference type="ARBA" id="ARBA00000402"/>
    </source>
</evidence>
<gene>
    <name evidence="12" type="ORF">Ctob_009438</name>
</gene>
<feature type="region of interest" description="Disordered" evidence="11">
    <location>
        <begin position="191"/>
        <end position="233"/>
    </location>
</feature>
<evidence type="ECO:0000313" key="13">
    <source>
        <dbReference type="Proteomes" id="UP000037460"/>
    </source>
</evidence>
<dbReference type="Proteomes" id="UP000037460">
    <property type="component" value="Unassembled WGS sequence"/>
</dbReference>
<evidence type="ECO:0000256" key="10">
    <source>
        <dbReference type="ARBA" id="ARBA00022833"/>
    </source>
</evidence>
<keyword evidence="6" id="KW-0540">Nuclease</keyword>
<evidence type="ECO:0000256" key="9">
    <source>
        <dbReference type="ARBA" id="ARBA00022801"/>
    </source>
</evidence>
<keyword evidence="5" id="KW-0819">tRNA processing</keyword>
<dbReference type="GO" id="GO:0046872">
    <property type="term" value="F:metal ion binding"/>
    <property type="evidence" value="ECO:0007669"/>
    <property type="project" value="UniProtKB-KW"/>
</dbReference>
<feature type="compositionally biased region" description="Acidic residues" evidence="11">
    <location>
        <begin position="192"/>
        <end position="209"/>
    </location>
</feature>
<comment type="cofactor">
    <cofactor evidence="2">
        <name>Zn(2+)</name>
        <dbReference type="ChEBI" id="CHEBI:29105"/>
    </cofactor>
</comment>
<keyword evidence="7" id="KW-0479">Metal-binding</keyword>
<dbReference type="EC" id="3.1.26.11" evidence="4"/>
<organism evidence="12 13">
    <name type="scientific">Chrysochromulina tobinii</name>
    <dbReference type="NCBI Taxonomy" id="1460289"/>
    <lineage>
        <taxon>Eukaryota</taxon>
        <taxon>Haptista</taxon>
        <taxon>Haptophyta</taxon>
        <taxon>Prymnesiophyceae</taxon>
        <taxon>Prymnesiales</taxon>
        <taxon>Chrysochromulinaceae</taxon>
        <taxon>Chrysochromulina</taxon>
    </lineage>
</organism>
<dbReference type="AlphaFoldDB" id="A0A0M0JU26"/>
<dbReference type="EMBL" id="JWZX01002312">
    <property type="protein sequence ID" value="KOO30005.1"/>
    <property type="molecule type" value="Genomic_DNA"/>
</dbReference>
<comment type="catalytic activity">
    <reaction evidence="1">
        <text>Endonucleolytic cleavage of RNA, removing extra 3' nucleotides from tRNA precursor, generating 3' termini of tRNAs. A 3'-hydroxy group is left at the tRNA terminus and a 5'-phosphoryl group is left at the trailer molecule.</text>
        <dbReference type="EC" id="3.1.26.11"/>
    </reaction>
</comment>
<evidence type="ECO:0000256" key="4">
    <source>
        <dbReference type="ARBA" id="ARBA00012477"/>
    </source>
</evidence>
<keyword evidence="9" id="KW-0378">Hydrolase</keyword>
<dbReference type="GO" id="GO:1990180">
    <property type="term" value="P:mitochondrial tRNA 3'-end processing"/>
    <property type="evidence" value="ECO:0007669"/>
    <property type="project" value="TreeGrafter"/>
</dbReference>
<dbReference type="PANTHER" id="PTHR12553:SF49">
    <property type="entry name" value="ZINC PHOSPHODIESTERASE ELAC PROTEIN 2"/>
    <property type="match status" value="1"/>
</dbReference>
<keyword evidence="8" id="KW-0255">Endonuclease</keyword>
<name>A0A0M0JU26_9EUKA</name>
<proteinExistence type="inferred from homology"/>
<dbReference type="SUPFAM" id="SSF56281">
    <property type="entry name" value="Metallo-hydrolase/oxidoreductase"/>
    <property type="match status" value="1"/>
</dbReference>
<dbReference type="InterPro" id="IPR047151">
    <property type="entry name" value="RNZ2-like"/>
</dbReference>
<evidence type="ECO:0000313" key="12">
    <source>
        <dbReference type="EMBL" id="KOO30005.1"/>
    </source>
</evidence>
<keyword evidence="13" id="KW-1185">Reference proteome</keyword>
<dbReference type="GO" id="GO:0005739">
    <property type="term" value="C:mitochondrion"/>
    <property type="evidence" value="ECO:0007669"/>
    <property type="project" value="TreeGrafter"/>
</dbReference>
<evidence type="ECO:0000256" key="11">
    <source>
        <dbReference type="SAM" id="MobiDB-lite"/>
    </source>
</evidence>
<evidence type="ECO:0000256" key="8">
    <source>
        <dbReference type="ARBA" id="ARBA00022759"/>
    </source>
</evidence>
<dbReference type="PANTHER" id="PTHR12553">
    <property type="entry name" value="ZINC PHOSPHODIESTERASE ELAC PROTEIN 2"/>
    <property type="match status" value="1"/>
</dbReference>
<feature type="compositionally biased region" description="Low complexity" evidence="11">
    <location>
        <begin position="210"/>
        <end position="233"/>
    </location>
</feature>
<dbReference type="InterPro" id="IPR036866">
    <property type="entry name" value="RibonucZ/Hydroxyglut_hydro"/>
</dbReference>
<keyword evidence="10" id="KW-0862">Zinc</keyword>
<evidence type="ECO:0000256" key="6">
    <source>
        <dbReference type="ARBA" id="ARBA00022722"/>
    </source>
</evidence>
<comment type="similarity">
    <text evidence="3">Belongs to the RNase Z family.</text>
</comment>
<feature type="region of interest" description="Disordered" evidence="11">
    <location>
        <begin position="285"/>
        <end position="364"/>
    </location>
</feature>
<evidence type="ECO:0000256" key="3">
    <source>
        <dbReference type="ARBA" id="ARBA00007823"/>
    </source>
</evidence>
<feature type="compositionally biased region" description="Basic and acidic residues" evidence="11">
    <location>
        <begin position="322"/>
        <end position="339"/>
    </location>
</feature>
<reference evidence="13" key="1">
    <citation type="journal article" date="2015" name="PLoS Genet.">
        <title>Genome Sequence and Transcriptome Analyses of Chrysochromulina tobin: Metabolic Tools for Enhanced Algal Fitness in the Prominent Order Prymnesiales (Haptophyceae).</title>
        <authorList>
            <person name="Hovde B.T."/>
            <person name="Deodato C.R."/>
            <person name="Hunsperger H.M."/>
            <person name="Ryken S.A."/>
            <person name="Yost W."/>
            <person name="Jha R.K."/>
            <person name="Patterson J."/>
            <person name="Monnat R.J. Jr."/>
            <person name="Barlow S.B."/>
            <person name="Starkenburg S.R."/>
            <person name="Cattolico R.A."/>
        </authorList>
    </citation>
    <scope>NUCLEOTIDE SEQUENCE</scope>
    <source>
        <strain evidence="13">CCMP291</strain>
    </source>
</reference>
<evidence type="ECO:0000256" key="2">
    <source>
        <dbReference type="ARBA" id="ARBA00001947"/>
    </source>
</evidence>
<dbReference type="Gene3D" id="3.60.15.10">
    <property type="entry name" value="Ribonuclease Z/Hydroxyacylglutathione hydrolase-like"/>
    <property type="match status" value="1"/>
</dbReference>